<organism evidence="3 4">
    <name type="scientific">Henningerozyma blattae (strain ATCC 34711 / CBS 6284 / DSM 70876 / NBRC 10599 / NRRL Y-10934 / UCD 77-7)</name>
    <name type="common">Yeast</name>
    <name type="synonym">Tetrapisispora blattae</name>
    <dbReference type="NCBI Taxonomy" id="1071380"/>
    <lineage>
        <taxon>Eukaryota</taxon>
        <taxon>Fungi</taxon>
        <taxon>Dikarya</taxon>
        <taxon>Ascomycota</taxon>
        <taxon>Saccharomycotina</taxon>
        <taxon>Saccharomycetes</taxon>
        <taxon>Saccharomycetales</taxon>
        <taxon>Saccharomycetaceae</taxon>
        <taxon>Henningerozyma</taxon>
    </lineage>
</organism>
<dbReference type="EMBL" id="HE806325">
    <property type="protein sequence ID" value="CCH63134.1"/>
    <property type="molecule type" value="Genomic_DNA"/>
</dbReference>
<evidence type="ECO:0000256" key="2">
    <source>
        <dbReference type="ARBA" id="ARBA00009268"/>
    </source>
</evidence>
<proteinExistence type="inferred from homology"/>
<evidence type="ECO:0000313" key="3">
    <source>
        <dbReference type="EMBL" id="CCH63134.1"/>
    </source>
</evidence>
<dbReference type="OrthoDB" id="4082176at2759"/>
<evidence type="ECO:0000256" key="1">
    <source>
        <dbReference type="ARBA" id="ARBA00003033"/>
    </source>
</evidence>
<name>I2H9T2_HENB6</name>
<comment type="function">
    <text evidence="1">Involved in the control of energetic metabolism and significantly contribute to cell fitness, especially under respiratory growth conditions.</text>
</comment>
<dbReference type="InterPro" id="IPR038235">
    <property type="entry name" value="RGI1_sf"/>
</dbReference>
<gene>
    <name evidence="3" type="primary">TBLA0J01380</name>
    <name evidence="3" type="ORF">TBLA_0J01380</name>
</gene>
<reference evidence="3 4" key="1">
    <citation type="journal article" date="2011" name="Proc. Natl. Acad. Sci. U.S.A.">
        <title>Evolutionary erosion of yeast sex chromosomes by mating-type switching accidents.</title>
        <authorList>
            <person name="Gordon J.L."/>
            <person name="Armisen D."/>
            <person name="Proux-Wera E."/>
            <person name="Oheigeartaigh S.S."/>
            <person name="Byrne K.P."/>
            <person name="Wolfe K.H."/>
        </authorList>
    </citation>
    <scope>NUCLEOTIDE SEQUENCE [LARGE SCALE GENOMIC DNA]</scope>
    <source>
        <strain evidence="4">ATCC 34711 / CBS 6284 / DSM 70876 / NBRC 10599 / NRRL Y-10934 / UCD 77-7</strain>
    </source>
</reference>
<evidence type="ECO:0000313" key="4">
    <source>
        <dbReference type="Proteomes" id="UP000002866"/>
    </source>
</evidence>
<dbReference type="InParanoid" id="I2H9T2"/>
<dbReference type="OMA" id="HLKYYPP"/>
<dbReference type="Gene3D" id="3.40.1000.40">
    <property type="entry name" value="Respiratory growth induced protein 1"/>
    <property type="match status" value="1"/>
</dbReference>
<dbReference type="GO" id="GO:0071944">
    <property type="term" value="C:cell periphery"/>
    <property type="evidence" value="ECO:0007669"/>
    <property type="project" value="EnsemblFungi"/>
</dbReference>
<dbReference type="Pfam" id="PF10843">
    <property type="entry name" value="RGI1"/>
    <property type="match status" value="1"/>
</dbReference>
<dbReference type="KEGG" id="tbl:TBLA_0J01380"/>
<protein>
    <recommendedName>
        <fullName evidence="5">Respiratory growth induced protein 1</fullName>
    </recommendedName>
</protein>
<dbReference type="GO" id="GO:0006112">
    <property type="term" value="P:energy reserve metabolic process"/>
    <property type="evidence" value="ECO:0007669"/>
    <property type="project" value="EnsemblFungi"/>
</dbReference>
<dbReference type="HOGENOM" id="CLU_118207_0_0_1"/>
<keyword evidence="4" id="KW-1185">Reference proteome</keyword>
<dbReference type="GeneID" id="14498317"/>
<dbReference type="FunCoup" id="I2H9T2">
    <property type="interactions" value="121"/>
</dbReference>
<sequence>MGKKDTKPKFTTVVTKQGESLKVFEDMETFERFIKDSEEDDNFNNVHCQIHYYPPFVMHASHDNEEKVKDTDNSHNKKFVRHVHQHVEKHLLKEIKDALDMPDLKFHDKNKEETFEHVRWHYGETAEHKDKKFKIDINVTCLHDTAMVDVDYATTPIV</sequence>
<dbReference type="InterPro" id="IPR022554">
    <property type="entry name" value="RGI1"/>
</dbReference>
<dbReference type="Proteomes" id="UP000002866">
    <property type="component" value="Chromosome 10"/>
</dbReference>
<accession>I2H9T2</accession>
<evidence type="ECO:0008006" key="5">
    <source>
        <dbReference type="Google" id="ProtNLM"/>
    </source>
</evidence>
<dbReference type="eggNOG" id="ENOG502RZ9F">
    <property type="taxonomic scope" value="Eukaryota"/>
</dbReference>
<comment type="similarity">
    <text evidence="2">Belongs to the RGI1 family.</text>
</comment>
<dbReference type="AlphaFoldDB" id="I2H9T2"/>
<dbReference type="RefSeq" id="XP_004182653.1">
    <property type="nucleotide sequence ID" value="XM_004182605.1"/>
</dbReference>